<name>H6Q4Y0_WIGGL</name>
<keyword evidence="6 8" id="KW-0269">Exonuclease</keyword>
<protein>
    <recommendedName>
        <fullName evidence="8">Ribonuclease T</fullName>
        <ecNumber evidence="8">3.1.13.-</ecNumber>
    </recommendedName>
    <alternativeName>
        <fullName evidence="8">Exoribonuclease T</fullName>
        <shortName evidence="8">RNase T</shortName>
    </alternativeName>
</protein>
<evidence type="ECO:0000256" key="8">
    <source>
        <dbReference type="HAMAP-Rule" id="MF_00157"/>
    </source>
</evidence>
<dbReference type="PANTHER" id="PTHR30231">
    <property type="entry name" value="DNA POLYMERASE III SUBUNIT EPSILON"/>
    <property type="match status" value="1"/>
</dbReference>
<feature type="site" description="Important for substrate binding and specificity" evidence="8">
    <location>
        <position position="124"/>
    </location>
</feature>
<dbReference type="NCBIfam" id="TIGR01298">
    <property type="entry name" value="RNaseT"/>
    <property type="match status" value="1"/>
</dbReference>
<feature type="active site" description="Proton donor/acceptor" evidence="8">
    <location>
        <position position="181"/>
    </location>
</feature>
<accession>H6Q4Y0</accession>
<dbReference type="KEGG" id="wgl:WIGMOR_0432"/>
<feature type="binding site" evidence="8">
    <location>
        <position position="23"/>
    </location>
    <ligand>
        <name>Mg(2+)</name>
        <dbReference type="ChEBI" id="CHEBI:18420"/>
        <label>2</label>
        <note>catalytic</note>
    </ligand>
</feature>
<proteinExistence type="inferred from homology"/>
<evidence type="ECO:0000256" key="4">
    <source>
        <dbReference type="ARBA" id="ARBA00022723"/>
    </source>
</evidence>
<evidence type="ECO:0000313" key="10">
    <source>
        <dbReference type="EMBL" id="AFA41263.1"/>
    </source>
</evidence>
<dbReference type="Pfam" id="PF00929">
    <property type="entry name" value="RNase_T"/>
    <property type="match status" value="1"/>
</dbReference>
<dbReference type="Gene3D" id="3.30.420.10">
    <property type="entry name" value="Ribonuclease H-like superfamily/Ribonuclease H"/>
    <property type="match status" value="1"/>
</dbReference>
<dbReference type="SUPFAM" id="SSF53098">
    <property type="entry name" value="Ribonuclease H-like"/>
    <property type="match status" value="1"/>
</dbReference>
<dbReference type="GO" id="GO:0045004">
    <property type="term" value="P:DNA replication proofreading"/>
    <property type="evidence" value="ECO:0007669"/>
    <property type="project" value="TreeGrafter"/>
</dbReference>
<dbReference type="RefSeq" id="WP_014354202.1">
    <property type="nucleotide sequence ID" value="NC_016893.1"/>
</dbReference>
<evidence type="ECO:0000256" key="3">
    <source>
        <dbReference type="ARBA" id="ARBA00022722"/>
    </source>
</evidence>
<evidence type="ECO:0000256" key="6">
    <source>
        <dbReference type="ARBA" id="ARBA00022839"/>
    </source>
</evidence>
<gene>
    <name evidence="8 10" type="primary">rnt</name>
    <name evidence="10" type="ORF">WIGMOR_0432</name>
</gene>
<feature type="binding site" evidence="8">
    <location>
        <position position="186"/>
    </location>
    <ligand>
        <name>Mg(2+)</name>
        <dbReference type="ChEBI" id="CHEBI:18420"/>
        <label>2</label>
        <note>catalytic</note>
    </ligand>
</feature>
<keyword evidence="7 8" id="KW-0460">Magnesium</keyword>
<feature type="binding site" evidence="8">
    <location>
        <position position="181"/>
    </location>
    <ligand>
        <name>Mg(2+)</name>
        <dbReference type="ChEBI" id="CHEBI:18420"/>
        <label>2</label>
        <note>catalytic</note>
    </ligand>
</feature>
<comment type="cofactor">
    <cofactor evidence="8">
        <name>Mg(2+)</name>
        <dbReference type="ChEBI" id="CHEBI:18420"/>
    </cofactor>
    <text evidence="8">Binds two Mg(2+) per subunit. The active form of the enzyme binds two Mg(2+) ions in its active site. The first Mg(2+) forms only one salt bridge with the protein.</text>
</comment>
<sequence>MLQKNQKNTLHKRFRGFYPVVIDVETAGFNSEKDALLEIAIITFKMDHNGWLIIDRKLHFHIIPFPGLNIEKTALAFNKIDPYNPLRTAIKEIEALKKIFYTVHQGINLQSCTKAIVVAHNAAFDHSFLMAAIKRSSLKYNPFHLFSTFDTATLSGLALGQTVLAKACIAAGIKFDTNSAHSALYDTERTAKLFCEIVNRWKRLGGWPVNQNKRIKYK</sequence>
<evidence type="ECO:0000256" key="5">
    <source>
        <dbReference type="ARBA" id="ARBA00022801"/>
    </source>
</evidence>
<feature type="site" description="Important for substrate binding and specificity" evidence="8">
    <location>
        <position position="29"/>
    </location>
</feature>
<feature type="site" description="Important for substrate binding and specificity" evidence="8">
    <location>
        <position position="77"/>
    </location>
</feature>
<dbReference type="eggNOG" id="COG0847">
    <property type="taxonomic scope" value="Bacteria"/>
</dbReference>
<keyword evidence="4 8" id="KW-0479">Metal-binding</keyword>
<keyword evidence="2 8" id="KW-0819">tRNA processing</keyword>
<dbReference type="InterPro" id="IPR012337">
    <property type="entry name" value="RNaseH-like_sf"/>
</dbReference>
<dbReference type="InterPro" id="IPR005987">
    <property type="entry name" value="RNase_T"/>
</dbReference>
<comment type="subunit">
    <text evidence="1 8">Homodimer.</text>
</comment>
<evidence type="ECO:0000313" key="11">
    <source>
        <dbReference type="Proteomes" id="UP000009061"/>
    </source>
</evidence>
<keyword evidence="11" id="KW-1185">Reference proteome</keyword>
<dbReference type="SMART" id="SM00479">
    <property type="entry name" value="EXOIII"/>
    <property type="match status" value="1"/>
</dbReference>
<dbReference type="GO" id="GO:0003676">
    <property type="term" value="F:nucleic acid binding"/>
    <property type="evidence" value="ECO:0007669"/>
    <property type="project" value="InterPro"/>
</dbReference>
<organism evidence="10 11">
    <name type="scientific">Wigglesworthia glossinidia endosymbiont of Glossina morsitans morsitans</name>
    <name type="common">Yale colony</name>
    <dbReference type="NCBI Taxonomy" id="1142511"/>
    <lineage>
        <taxon>Bacteria</taxon>
        <taxon>Pseudomonadati</taxon>
        <taxon>Pseudomonadota</taxon>
        <taxon>Gammaproteobacteria</taxon>
        <taxon>Enterobacterales</taxon>
        <taxon>Erwiniaceae</taxon>
        <taxon>Wigglesworthia</taxon>
    </lineage>
</organism>
<feature type="site" description="Important for substrate binding and specificity" evidence="8">
    <location>
        <position position="146"/>
    </location>
</feature>
<keyword evidence="3 8" id="KW-0540">Nuclease</keyword>
<dbReference type="EMBL" id="CP003315">
    <property type="protein sequence ID" value="AFA41263.1"/>
    <property type="molecule type" value="Genomic_DNA"/>
</dbReference>
<keyword evidence="5 8" id="KW-0378">Hydrolase</keyword>
<dbReference type="GO" id="GO:0005829">
    <property type="term" value="C:cytosol"/>
    <property type="evidence" value="ECO:0007669"/>
    <property type="project" value="TreeGrafter"/>
</dbReference>
<dbReference type="GO" id="GO:0000287">
    <property type="term" value="F:magnesium ion binding"/>
    <property type="evidence" value="ECO:0007669"/>
    <property type="project" value="UniProtKB-UniRule"/>
</dbReference>
<dbReference type="Proteomes" id="UP000009061">
    <property type="component" value="Chromosome"/>
</dbReference>
<dbReference type="EC" id="3.1.13.-" evidence="8"/>
<evidence type="ECO:0000259" key="9">
    <source>
        <dbReference type="SMART" id="SM00479"/>
    </source>
</evidence>
<evidence type="ECO:0000256" key="7">
    <source>
        <dbReference type="ARBA" id="ARBA00022842"/>
    </source>
</evidence>
<dbReference type="FunFam" id="3.30.420.10:FF:000009">
    <property type="entry name" value="Ribonuclease T"/>
    <property type="match status" value="1"/>
</dbReference>
<dbReference type="HOGENOM" id="CLU_082724_0_0_6"/>
<dbReference type="InterPro" id="IPR036397">
    <property type="entry name" value="RNaseH_sf"/>
</dbReference>
<dbReference type="HAMAP" id="MF_00157">
    <property type="entry name" value="RNase_T"/>
    <property type="match status" value="1"/>
</dbReference>
<feature type="binding site" evidence="8">
    <location>
        <position position="25"/>
    </location>
    <ligand>
        <name>Mg(2+)</name>
        <dbReference type="ChEBI" id="CHEBI:18420"/>
        <label>2</label>
        <note>catalytic</note>
    </ligand>
</feature>
<dbReference type="InterPro" id="IPR013520">
    <property type="entry name" value="Ribonucl_H"/>
</dbReference>
<dbReference type="GO" id="GO:0008033">
    <property type="term" value="P:tRNA processing"/>
    <property type="evidence" value="ECO:0007669"/>
    <property type="project" value="UniProtKB-KW"/>
</dbReference>
<dbReference type="GO" id="GO:0008408">
    <property type="term" value="F:3'-5' exonuclease activity"/>
    <property type="evidence" value="ECO:0007669"/>
    <property type="project" value="TreeGrafter"/>
</dbReference>
<comment type="function">
    <text evidence="8">Trims short 3' overhangs of a variety of RNA species, leaving a one or two nucleotide 3' overhang. Responsible for the end-turnover of tRNA: specifically removes the terminal AMP residue from uncharged tRNA (tRNA-C-C-A). Also appears to be involved in tRNA biosynthesis.</text>
</comment>
<dbReference type="OrthoDB" id="9778264at2"/>
<evidence type="ECO:0000256" key="1">
    <source>
        <dbReference type="ARBA" id="ARBA00011738"/>
    </source>
</evidence>
<feature type="binding site" evidence="8">
    <location>
        <position position="23"/>
    </location>
    <ligand>
        <name>Mg(2+)</name>
        <dbReference type="ChEBI" id="CHEBI:18420"/>
        <label>1</label>
        <note>catalytic</note>
    </ligand>
</feature>
<evidence type="ECO:0000256" key="2">
    <source>
        <dbReference type="ARBA" id="ARBA00022694"/>
    </source>
</evidence>
<comment type="similarity">
    <text evidence="8">Belongs to the RNase T family.</text>
</comment>
<dbReference type="PANTHER" id="PTHR30231:SF2">
    <property type="entry name" value="RIBONUCLEASE T"/>
    <property type="match status" value="1"/>
</dbReference>
<dbReference type="GO" id="GO:0016896">
    <property type="term" value="F:RNA exonuclease activity, producing 5'-phosphomonoesters"/>
    <property type="evidence" value="ECO:0007669"/>
    <property type="project" value="UniProtKB-UniRule"/>
</dbReference>
<dbReference type="STRING" id="1142511.WIGMOR_0432"/>
<feature type="domain" description="Exonuclease" evidence="9">
    <location>
        <begin position="18"/>
        <end position="203"/>
    </location>
</feature>
<reference evidence="10 11" key="1">
    <citation type="journal article" date="2012" name="MBio">
        <title>Insight into the transmission biology and species-specific functional capabilities of tsetse (Diptera: glossinidae) obligate symbiont wigglesworthia.</title>
        <authorList>
            <person name="Rio R.V."/>
            <person name="Symula R.E."/>
            <person name="Wang J."/>
            <person name="Lohs C."/>
            <person name="Wu Y.N."/>
            <person name="Snyder A.K."/>
            <person name="Bjornson R.D."/>
            <person name="Oshima K."/>
            <person name="Biehl B.S."/>
            <person name="Perna N.T."/>
            <person name="Hattori M."/>
            <person name="Aksoy S."/>
        </authorList>
    </citation>
    <scope>NUCLEOTIDE SEQUENCE [LARGE SCALE GENOMIC DNA]</scope>
    <source>
        <strain evidence="10">WGM</strain>
    </source>
</reference>
<dbReference type="AlphaFoldDB" id="H6Q4Y0"/>